<protein>
    <submittedName>
        <fullName evidence="1">Uncharacterized protein</fullName>
    </submittedName>
</protein>
<organism evidence="1 2">
    <name type="scientific">Hyalomma asiaticum</name>
    <name type="common">Tick</name>
    <dbReference type="NCBI Taxonomy" id="266040"/>
    <lineage>
        <taxon>Eukaryota</taxon>
        <taxon>Metazoa</taxon>
        <taxon>Ecdysozoa</taxon>
        <taxon>Arthropoda</taxon>
        <taxon>Chelicerata</taxon>
        <taxon>Arachnida</taxon>
        <taxon>Acari</taxon>
        <taxon>Parasitiformes</taxon>
        <taxon>Ixodida</taxon>
        <taxon>Ixodoidea</taxon>
        <taxon>Ixodidae</taxon>
        <taxon>Hyalomminae</taxon>
        <taxon>Hyalomma</taxon>
    </lineage>
</organism>
<reference evidence="1" key="1">
    <citation type="submission" date="2020-05" db="EMBL/GenBank/DDBJ databases">
        <title>Large-scale comparative analyses of tick genomes elucidate their genetic diversity and vector capacities.</title>
        <authorList>
            <person name="Jia N."/>
            <person name="Wang J."/>
            <person name="Shi W."/>
            <person name="Du L."/>
            <person name="Sun Y."/>
            <person name="Zhan W."/>
            <person name="Jiang J."/>
            <person name="Wang Q."/>
            <person name="Zhang B."/>
            <person name="Ji P."/>
            <person name="Sakyi L.B."/>
            <person name="Cui X."/>
            <person name="Yuan T."/>
            <person name="Jiang B."/>
            <person name="Yang W."/>
            <person name="Lam T.T.-Y."/>
            <person name="Chang Q."/>
            <person name="Ding S."/>
            <person name="Wang X."/>
            <person name="Zhu J."/>
            <person name="Ruan X."/>
            <person name="Zhao L."/>
            <person name="Wei J."/>
            <person name="Que T."/>
            <person name="Du C."/>
            <person name="Cheng J."/>
            <person name="Dai P."/>
            <person name="Han X."/>
            <person name="Huang E."/>
            <person name="Gao Y."/>
            <person name="Liu J."/>
            <person name="Shao H."/>
            <person name="Ye R."/>
            <person name="Li L."/>
            <person name="Wei W."/>
            <person name="Wang X."/>
            <person name="Wang C."/>
            <person name="Yang T."/>
            <person name="Huo Q."/>
            <person name="Li W."/>
            <person name="Guo W."/>
            <person name="Chen H."/>
            <person name="Zhou L."/>
            <person name="Ni X."/>
            <person name="Tian J."/>
            <person name="Zhou Y."/>
            <person name="Sheng Y."/>
            <person name="Liu T."/>
            <person name="Pan Y."/>
            <person name="Xia L."/>
            <person name="Li J."/>
            <person name="Zhao F."/>
            <person name="Cao W."/>
        </authorList>
    </citation>
    <scope>NUCLEOTIDE SEQUENCE</scope>
    <source>
        <strain evidence="1">Hyas-2018</strain>
    </source>
</reference>
<accession>A0ACB7TRY2</accession>
<proteinExistence type="predicted"/>
<gene>
    <name evidence="1" type="ORF">HPB50_027204</name>
</gene>
<sequence length="133" mass="14547">MFRGSQCEEPRLTRPPAHNAWDEPRRGSVEGEGRAAALQGARMLGRRYTNGRAPDAVLALLLPFPCKMSGAASSSCVTCGGRTQRPPPLSDTQEAATLPDLRGMMRAASDHRRVRGRADGRRARHPPHPKKKK</sequence>
<comment type="caution">
    <text evidence="1">The sequence shown here is derived from an EMBL/GenBank/DDBJ whole genome shotgun (WGS) entry which is preliminary data.</text>
</comment>
<dbReference type="EMBL" id="CM023481">
    <property type="protein sequence ID" value="KAH6948948.1"/>
    <property type="molecule type" value="Genomic_DNA"/>
</dbReference>
<dbReference type="Proteomes" id="UP000821845">
    <property type="component" value="Chromosome 1"/>
</dbReference>
<evidence type="ECO:0000313" key="1">
    <source>
        <dbReference type="EMBL" id="KAH6948948.1"/>
    </source>
</evidence>
<evidence type="ECO:0000313" key="2">
    <source>
        <dbReference type="Proteomes" id="UP000821845"/>
    </source>
</evidence>
<name>A0ACB7TRY2_HYAAI</name>
<keyword evidence="2" id="KW-1185">Reference proteome</keyword>